<keyword evidence="2" id="KW-1185">Reference proteome</keyword>
<reference evidence="1 2" key="1">
    <citation type="journal article" date="2013" name="Genome Announc.">
        <title>Genome Sequence of Novosphingobium lindaniclasticum LE124T, Isolated from a Hexachlorocyclohexane Dumpsite.</title>
        <authorList>
            <person name="Saxena A."/>
            <person name="Nayyar N."/>
            <person name="Sangwan N."/>
            <person name="Kumari R."/>
            <person name="Khurana J.P."/>
            <person name="Lal R."/>
        </authorList>
    </citation>
    <scope>NUCLEOTIDE SEQUENCE [LARGE SCALE GENOMIC DNA]</scope>
    <source>
        <strain evidence="1 2">LE124</strain>
    </source>
</reference>
<sequence length="263" mass="29005">MDLEGEDVSAEAILPLLHKPGGQHLAEGLIGASFYVDDPDALTTIVSLDLRSRAVRVQFPDGRARSLPFASGYVLLTPPLVSAISALHTTADEASERMQQKIAAFGFRSKIEDDDLPGLLAAIEAAQSYRLPWREERIEGLRLARKYGTAREEAKLASAWLEGAIDPPPGDVVIALASALRDSGKSIEALSLTDLVTRKANGLDREETRVLVTQRGALWLDRYELQHDAECLDRARQCAKRSWAIGPSEECSMLYRRIDKLER</sequence>
<dbReference type="PATRIC" id="fig|1096930.3.peg.3632"/>
<accession>T0HCL6</accession>
<evidence type="ECO:0000313" key="2">
    <source>
        <dbReference type="Proteomes" id="UP000015527"/>
    </source>
</evidence>
<name>T0HCL6_9SPHN</name>
<organism evidence="1 2">
    <name type="scientific">Novosphingobium lindaniclasticum LE124</name>
    <dbReference type="NCBI Taxonomy" id="1096930"/>
    <lineage>
        <taxon>Bacteria</taxon>
        <taxon>Pseudomonadati</taxon>
        <taxon>Pseudomonadota</taxon>
        <taxon>Alphaproteobacteria</taxon>
        <taxon>Sphingomonadales</taxon>
        <taxon>Sphingomonadaceae</taxon>
        <taxon>Novosphingobium</taxon>
    </lineage>
</organism>
<dbReference type="AlphaFoldDB" id="T0HCL6"/>
<comment type="caution">
    <text evidence="1">The sequence shown here is derived from an EMBL/GenBank/DDBJ whole genome shotgun (WGS) entry which is preliminary data.</text>
</comment>
<dbReference type="Proteomes" id="UP000015527">
    <property type="component" value="Unassembled WGS sequence"/>
</dbReference>
<dbReference type="RefSeq" id="WP_021235430.1">
    <property type="nucleotide sequence ID" value="NZ_ATHL01000126.1"/>
</dbReference>
<dbReference type="EMBL" id="ATHL01000126">
    <property type="protein sequence ID" value="EQB09853.1"/>
    <property type="molecule type" value="Genomic_DNA"/>
</dbReference>
<gene>
    <name evidence="1" type="ORF">L284_18380</name>
</gene>
<evidence type="ECO:0000313" key="1">
    <source>
        <dbReference type="EMBL" id="EQB09853.1"/>
    </source>
</evidence>
<proteinExistence type="predicted"/>
<dbReference type="OrthoDB" id="7496674at2"/>
<protein>
    <submittedName>
        <fullName evidence="1">Uncharacterized protein</fullName>
    </submittedName>
</protein>